<dbReference type="PANTHER" id="PTHR22642">
    <property type="entry name" value="IMIDAZOLONEPROPIONASE"/>
    <property type="match status" value="1"/>
</dbReference>
<gene>
    <name evidence="2" type="ORF">G0P99_14550</name>
</gene>
<dbReference type="InterPro" id="IPR032466">
    <property type="entry name" value="Metal_Hydrolase"/>
</dbReference>
<dbReference type="PANTHER" id="PTHR22642:SF2">
    <property type="entry name" value="PROTEIN LONG AFTER FAR-RED 3"/>
    <property type="match status" value="1"/>
</dbReference>
<keyword evidence="2" id="KW-0378">Hydrolase</keyword>
<organism evidence="2">
    <name type="scientific">Ruegeria sp. PrR005</name>
    <dbReference type="NCBI Taxonomy" id="2706882"/>
    <lineage>
        <taxon>Bacteria</taxon>
        <taxon>Pseudomonadati</taxon>
        <taxon>Pseudomonadota</taxon>
        <taxon>Alphaproteobacteria</taxon>
        <taxon>Rhodobacterales</taxon>
        <taxon>Roseobacteraceae</taxon>
        <taxon>Ruegeria</taxon>
    </lineage>
</organism>
<dbReference type="CDD" id="cd01300">
    <property type="entry name" value="YtcJ_like"/>
    <property type="match status" value="1"/>
</dbReference>
<dbReference type="Gene3D" id="3.20.20.140">
    <property type="entry name" value="Metal-dependent hydrolases"/>
    <property type="match status" value="1"/>
</dbReference>
<dbReference type="AlphaFoldDB" id="A0A6B2NWB0"/>
<proteinExistence type="predicted"/>
<feature type="domain" description="Amidohydrolase 3" evidence="1">
    <location>
        <begin position="51"/>
        <end position="549"/>
    </location>
</feature>
<sequence length="552" mass="59218">MQKADSIILGGRVLTQDRNMPRAEALAIAAGRILAVGSDAEMRALAGPETEVIEAGGATVLPGFVESHLHLFIGGAELDQVHLHGTADPETARRKLAEGAARSPGSGLLVAQGPGYALFDGQVPRLLLDDLMPDRPLALVADDHHTVWANTRALELAGVLHGRETPDGHEVVMGEDGLANGMLLEPEAYAPVLSLSGYYRAMQGLAVGTEPDPAPDAAQRAGDLEALARGLAHANAHGVTSIVNMDGNLYTLDLLDQLRAEGRLTARVRVPFHFLPEMDEAELERASEMHARWNDEWLASGFVKMFMDGVIESNTAFMKADYPGRPGWRAHGRFSAERFARLATDIDRRGLQIAVHSIGDAATSRVLDGYAAARAANGDSGLRHRIEHIEVIDPADIPRLAELGVVASMQPMHVPGTGFPLEPAQSAIGRARWPDSYPVRRIKDAGIAVALASDWPVTDISVMRGIHAAVTRQSWCAEQADPRLTLAETLEGYTLGGAFAERTEAIKGSLTPGKLADVIILDADLEAVEPAELDRVTVRRTICGGRTVYQQD</sequence>
<evidence type="ECO:0000313" key="2">
    <source>
        <dbReference type="EMBL" id="NDW46185.1"/>
    </source>
</evidence>
<evidence type="ECO:0000259" key="1">
    <source>
        <dbReference type="Pfam" id="PF07969"/>
    </source>
</evidence>
<dbReference type="Gene3D" id="2.30.40.10">
    <property type="entry name" value="Urease, subunit C, domain 1"/>
    <property type="match status" value="1"/>
</dbReference>
<dbReference type="Gene3D" id="3.10.310.70">
    <property type="match status" value="1"/>
</dbReference>
<dbReference type="SUPFAM" id="SSF51556">
    <property type="entry name" value="Metallo-dependent hydrolases"/>
    <property type="match status" value="1"/>
</dbReference>
<dbReference type="RefSeq" id="WP_164131013.1">
    <property type="nucleotide sequence ID" value="NZ_JAAGOX010000022.1"/>
</dbReference>
<reference evidence="2" key="1">
    <citation type="submission" date="2020-02" db="EMBL/GenBank/DDBJ databases">
        <title>Delineation of the pyrene-degrading pathway in Roseobacter clade bacteria by genomic analysis.</title>
        <authorList>
            <person name="Zhou H."/>
            <person name="Wang H."/>
        </authorList>
    </citation>
    <scope>NUCLEOTIDE SEQUENCE</scope>
    <source>
        <strain evidence="2">PrR005</strain>
    </source>
</reference>
<dbReference type="GO" id="GO:0016810">
    <property type="term" value="F:hydrolase activity, acting on carbon-nitrogen (but not peptide) bonds"/>
    <property type="evidence" value="ECO:0007669"/>
    <property type="project" value="InterPro"/>
</dbReference>
<dbReference type="InterPro" id="IPR013108">
    <property type="entry name" value="Amidohydro_3"/>
</dbReference>
<name>A0A6B2NWB0_9RHOB</name>
<dbReference type="SUPFAM" id="SSF51338">
    <property type="entry name" value="Composite domain of metallo-dependent hydrolases"/>
    <property type="match status" value="1"/>
</dbReference>
<protein>
    <submittedName>
        <fullName evidence="2">Amidohydrolase</fullName>
    </submittedName>
</protein>
<dbReference type="InterPro" id="IPR011059">
    <property type="entry name" value="Metal-dep_hydrolase_composite"/>
</dbReference>
<accession>A0A6B2NWB0</accession>
<dbReference type="InterPro" id="IPR033932">
    <property type="entry name" value="YtcJ-like"/>
</dbReference>
<dbReference type="Pfam" id="PF07969">
    <property type="entry name" value="Amidohydro_3"/>
    <property type="match status" value="1"/>
</dbReference>
<comment type="caution">
    <text evidence="2">The sequence shown here is derived from an EMBL/GenBank/DDBJ whole genome shotgun (WGS) entry which is preliminary data.</text>
</comment>
<dbReference type="EMBL" id="JAAGOX010000022">
    <property type="protein sequence ID" value="NDW46185.1"/>
    <property type="molecule type" value="Genomic_DNA"/>
</dbReference>